<keyword evidence="2" id="KW-1185">Reference proteome</keyword>
<evidence type="ECO:0000313" key="1">
    <source>
        <dbReference type="EMBL" id="MPC23282.1"/>
    </source>
</evidence>
<dbReference type="EMBL" id="VSRR010001186">
    <property type="protein sequence ID" value="MPC23282.1"/>
    <property type="molecule type" value="Genomic_DNA"/>
</dbReference>
<evidence type="ECO:0000313" key="2">
    <source>
        <dbReference type="Proteomes" id="UP000324222"/>
    </source>
</evidence>
<protein>
    <submittedName>
        <fullName evidence="1">Uncharacterized protein</fullName>
    </submittedName>
</protein>
<dbReference type="AlphaFoldDB" id="A0A5B7DNU4"/>
<comment type="caution">
    <text evidence="1">The sequence shown here is derived from an EMBL/GenBank/DDBJ whole genome shotgun (WGS) entry which is preliminary data.</text>
</comment>
<gene>
    <name evidence="1" type="ORF">E2C01_016323</name>
</gene>
<proteinExistence type="predicted"/>
<organism evidence="1 2">
    <name type="scientific">Portunus trituberculatus</name>
    <name type="common">Swimming crab</name>
    <name type="synonym">Neptunus trituberculatus</name>
    <dbReference type="NCBI Taxonomy" id="210409"/>
    <lineage>
        <taxon>Eukaryota</taxon>
        <taxon>Metazoa</taxon>
        <taxon>Ecdysozoa</taxon>
        <taxon>Arthropoda</taxon>
        <taxon>Crustacea</taxon>
        <taxon>Multicrustacea</taxon>
        <taxon>Malacostraca</taxon>
        <taxon>Eumalacostraca</taxon>
        <taxon>Eucarida</taxon>
        <taxon>Decapoda</taxon>
        <taxon>Pleocyemata</taxon>
        <taxon>Brachyura</taxon>
        <taxon>Eubrachyura</taxon>
        <taxon>Portunoidea</taxon>
        <taxon>Portunidae</taxon>
        <taxon>Portuninae</taxon>
        <taxon>Portunus</taxon>
    </lineage>
</organism>
<sequence length="98" mass="10753">MVGDFYKHTGSCFFGVIFHIPKVIFHFPSFLSGKLQSRIIKAHLYSSGWEIGKLRHMDAKAPITWAGPHLIKDSPGKAKPIVGGGSSAKLINEDEGVF</sequence>
<accession>A0A5B7DNU4</accession>
<name>A0A5B7DNU4_PORTR</name>
<dbReference type="Proteomes" id="UP000324222">
    <property type="component" value="Unassembled WGS sequence"/>
</dbReference>
<reference evidence="1 2" key="1">
    <citation type="submission" date="2019-05" db="EMBL/GenBank/DDBJ databases">
        <title>Another draft genome of Portunus trituberculatus and its Hox gene families provides insights of decapod evolution.</title>
        <authorList>
            <person name="Jeong J.-H."/>
            <person name="Song I."/>
            <person name="Kim S."/>
            <person name="Choi T."/>
            <person name="Kim D."/>
            <person name="Ryu S."/>
            <person name="Kim W."/>
        </authorList>
    </citation>
    <scope>NUCLEOTIDE SEQUENCE [LARGE SCALE GENOMIC DNA]</scope>
    <source>
        <tissue evidence="1">Muscle</tissue>
    </source>
</reference>